<dbReference type="GO" id="GO:0016020">
    <property type="term" value="C:membrane"/>
    <property type="evidence" value="ECO:0007669"/>
    <property type="project" value="TreeGrafter"/>
</dbReference>
<evidence type="ECO:0000313" key="4">
    <source>
        <dbReference type="EMBL" id="KAI5954172.1"/>
    </source>
</evidence>
<dbReference type="GO" id="GO:0004467">
    <property type="term" value="F:long-chain fatty acid-CoA ligase activity"/>
    <property type="evidence" value="ECO:0007669"/>
    <property type="project" value="TreeGrafter"/>
</dbReference>
<name>A0AAD5BD85_9ASCO</name>
<dbReference type="Gene3D" id="3.40.50.12780">
    <property type="entry name" value="N-terminal domain of ligase-like"/>
    <property type="match status" value="1"/>
</dbReference>
<dbReference type="PANTHER" id="PTHR43272">
    <property type="entry name" value="LONG-CHAIN-FATTY-ACID--COA LIGASE"/>
    <property type="match status" value="1"/>
</dbReference>
<dbReference type="EMBL" id="JAIHNG010000137">
    <property type="protein sequence ID" value="KAI5954172.1"/>
    <property type="molecule type" value="Genomic_DNA"/>
</dbReference>
<keyword evidence="2" id="KW-0067">ATP-binding</keyword>
<dbReference type="Pfam" id="PF00501">
    <property type="entry name" value="AMP-binding"/>
    <property type="match status" value="1"/>
</dbReference>
<dbReference type="GO" id="GO:0005524">
    <property type="term" value="F:ATP binding"/>
    <property type="evidence" value="ECO:0007669"/>
    <property type="project" value="UniProtKB-KW"/>
</dbReference>
<evidence type="ECO:0000256" key="1">
    <source>
        <dbReference type="ARBA" id="ARBA00022741"/>
    </source>
</evidence>
<sequence length="755" mass="84148">MSVKLPSIVDSDLDSLYAPDDRPEVFQNSNDLPLETLVNHILPISQDIGGRVLKVPGTAKPGFSEIFRNGAFPNGVKEYLLPELNTYHAIFESAVQRHPDRPCLAYHEYEFENQEHKERYVSVTYKEVNDWKNNFASGLVFLLETNPYKNLDLESHQKIINHARDYKSYNAYNLSFVATFYSGNRPEWTIADLACSSNSIATTALYDTLGPASSKFILQSTESPVIVCSKNKVETLVSMKASNPKELESLIALVSMDPLNVKDNNKDAALVKLAEKNNIKLYDFNQVVKIGEVFPREATIPSPDTTFTLTFTSGTTGANPKGVVLSQRAAAGAIQGYSMLLPHHKNMREFAFLPLAHIFERHISASMFLCGGLVGFPRIGGTPQTLFEDLKLFKPTFFACVPRVFSKIETTIKASTIDSSSRINRALYTQAIEAKRSKQASGGKGEHFIYDQTLIRNLRSKFGFDNIETCYTGGAPCAAESIEFMKASLGIGFSQGYGSSESFGGIVMSLPFHTPSVGTCGSISPMVEARLRALPEMGYDLTDEGGPRGELQLRGATMFSHYYKNPEETKKSIDEDGWFSTGDVARITNEGWFNIIDRVKNFFKLAQGEYVTPEKVENLYLTTNSILTQVFAHGDFTQSYLVGIIGVDPVSIVSFLKEECNVPASELDTEEKILKICNTRKVRTQLLLHLNTNIASALNGFEKLANLYIEFEPLRLEREVVTPTSKLRRPIASKFFKSQIDAMYKEGQILKDLKL</sequence>
<reference evidence="4 5" key="1">
    <citation type="journal article" date="2022" name="DNA Res.">
        <title>Genome analysis of five recently described species of the CUG-Ser clade uncovers Candida theae as a new hybrid lineage with pathogenic potential in the Candida parapsilosis species complex.</title>
        <authorList>
            <person name="Mixao V."/>
            <person name="Del Olmo V."/>
            <person name="Hegedusova E."/>
            <person name="Saus E."/>
            <person name="Pryszcz L."/>
            <person name="Cillingova A."/>
            <person name="Nosek J."/>
            <person name="Gabaldon T."/>
        </authorList>
    </citation>
    <scope>NUCLEOTIDE SEQUENCE [LARGE SCALE GENOMIC DNA]</scope>
    <source>
        <strain evidence="4 5">CBS 12239</strain>
    </source>
</reference>
<feature type="domain" description="AMP-dependent synthetase/ligase" evidence="3">
    <location>
        <begin position="180"/>
        <end position="563"/>
    </location>
</feature>
<dbReference type="PANTHER" id="PTHR43272:SF33">
    <property type="entry name" value="AMP-BINDING DOMAIN-CONTAINING PROTEIN-RELATED"/>
    <property type="match status" value="1"/>
</dbReference>
<protein>
    <recommendedName>
        <fullName evidence="3">AMP-dependent synthetase/ligase domain-containing protein</fullName>
    </recommendedName>
</protein>
<dbReference type="GO" id="GO:0005783">
    <property type="term" value="C:endoplasmic reticulum"/>
    <property type="evidence" value="ECO:0007669"/>
    <property type="project" value="TreeGrafter"/>
</dbReference>
<dbReference type="RefSeq" id="XP_051607585.1">
    <property type="nucleotide sequence ID" value="XM_051753388.1"/>
</dbReference>
<dbReference type="AlphaFoldDB" id="A0AAD5BD85"/>
<evidence type="ECO:0000313" key="5">
    <source>
        <dbReference type="Proteomes" id="UP001204833"/>
    </source>
</evidence>
<accession>A0AAD5BD85</accession>
<keyword evidence="1" id="KW-0547">Nucleotide-binding</keyword>
<dbReference type="InterPro" id="IPR042099">
    <property type="entry name" value="ANL_N_sf"/>
</dbReference>
<keyword evidence="5" id="KW-1185">Reference proteome</keyword>
<comment type="caution">
    <text evidence="4">The sequence shown here is derived from an EMBL/GenBank/DDBJ whole genome shotgun (WGS) entry which is preliminary data.</text>
</comment>
<evidence type="ECO:0000259" key="3">
    <source>
        <dbReference type="Pfam" id="PF00501"/>
    </source>
</evidence>
<dbReference type="Proteomes" id="UP001204833">
    <property type="component" value="Unassembled WGS sequence"/>
</dbReference>
<organism evidence="4 5">
    <name type="scientific">Candida theae</name>
    <dbReference type="NCBI Taxonomy" id="1198502"/>
    <lineage>
        <taxon>Eukaryota</taxon>
        <taxon>Fungi</taxon>
        <taxon>Dikarya</taxon>
        <taxon>Ascomycota</taxon>
        <taxon>Saccharomycotina</taxon>
        <taxon>Pichiomycetes</taxon>
        <taxon>Debaryomycetaceae</taxon>
        <taxon>Candida/Lodderomyces clade</taxon>
        <taxon>Candida</taxon>
    </lineage>
</organism>
<evidence type="ECO:0000256" key="2">
    <source>
        <dbReference type="ARBA" id="ARBA00022840"/>
    </source>
</evidence>
<dbReference type="InterPro" id="IPR000873">
    <property type="entry name" value="AMP-dep_synth/lig_dom"/>
</dbReference>
<dbReference type="SUPFAM" id="SSF56801">
    <property type="entry name" value="Acetyl-CoA synthetase-like"/>
    <property type="match status" value="1"/>
</dbReference>
<gene>
    <name evidence="4" type="ORF">KGF57_003921</name>
</gene>
<dbReference type="GeneID" id="76151979"/>
<proteinExistence type="predicted"/>